<dbReference type="Pfam" id="PF23925">
    <property type="entry name" value="A-sol_ELP1"/>
    <property type="match status" value="1"/>
</dbReference>
<dbReference type="EMBL" id="KZ998377">
    <property type="protein sequence ID" value="RKO86225.1"/>
    <property type="molecule type" value="Genomic_DNA"/>
</dbReference>
<feature type="compositionally biased region" description="Low complexity" evidence="1">
    <location>
        <begin position="329"/>
        <end position="344"/>
    </location>
</feature>
<dbReference type="Pfam" id="PF23936">
    <property type="entry name" value="HB_ELP1"/>
    <property type="match status" value="1"/>
</dbReference>
<dbReference type="Pfam" id="PF23878">
    <property type="entry name" value="TPR_ELP1"/>
    <property type="match status" value="1"/>
</dbReference>
<keyword evidence="6" id="KW-1185">Reference proteome</keyword>
<dbReference type="Proteomes" id="UP000269721">
    <property type="component" value="Unassembled WGS sequence"/>
</dbReference>
<dbReference type="PANTHER" id="PTHR12747">
    <property type="entry name" value="ELONGATOR COMPLEX PROTEIN 1"/>
    <property type="match status" value="1"/>
</dbReference>
<evidence type="ECO:0000259" key="3">
    <source>
        <dbReference type="Pfam" id="PF23925"/>
    </source>
</evidence>
<dbReference type="GO" id="GO:0002926">
    <property type="term" value="P:tRNA wobble base 5-methoxycarbonylmethyl-2-thiouridinylation"/>
    <property type="evidence" value="ECO:0007669"/>
    <property type="project" value="TreeGrafter"/>
</dbReference>
<evidence type="ECO:0000259" key="2">
    <source>
        <dbReference type="Pfam" id="PF23878"/>
    </source>
</evidence>
<feature type="domain" description="ELP1 TPR" evidence="2">
    <location>
        <begin position="78"/>
        <end position="241"/>
    </location>
</feature>
<feature type="domain" description="ELP1 alpha-solenoid" evidence="3">
    <location>
        <begin position="11"/>
        <end position="71"/>
    </location>
</feature>
<reference evidence="6" key="1">
    <citation type="journal article" date="2018" name="Nat. Microbiol.">
        <title>Leveraging single-cell genomics to expand the fungal tree of life.</title>
        <authorList>
            <person name="Ahrendt S.R."/>
            <person name="Quandt C.A."/>
            <person name="Ciobanu D."/>
            <person name="Clum A."/>
            <person name="Salamov A."/>
            <person name="Andreopoulos B."/>
            <person name="Cheng J.F."/>
            <person name="Woyke T."/>
            <person name="Pelin A."/>
            <person name="Henrissat B."/>
            <person name="Reynolds N.K."/>
            <person name="Benny G.L."/>
            <person name="Smith M.E."/>
            <person name="James T.Y."/>
            <person name="Grigoriev I.V."/>
        </authorList>
    </citation>
    <scope>NUCLEOTIDE SEQUENCE [LARGE SCALE GENOMIC DNA]</scope>
</reference>
<evidence type="ECO:0000313" key="5">
    <source>
        <dbReference type="EMBL" id="RKO86225.1"/>
    </source>
</evidence>
<evidence type="ECO:0000313" key="6">
    <source>
        <dbReference type="Proteomes" id="UP000269721"/>
    </source>
</evidence>
<sequence length="471" mass="52434">MAHQTQKSPKKTAAEHGAEAAESALKYVIFLADVDKLYDFALGMYDFSLVLMVAQHSQKDPREYLPFLSSLQKLEKHYQRFRIDDHLGRHEKALGHLSLAGEQYYRDCMAYVKTHFLYKAAVRIFEGDESKRRDALTLYADYLVERSEFENAGLLYLMASARSSAMDAYRKGGVWRQAFAIAAEDGVAADIVAEMAEEMAEEFAEARLFADAARVLIDYGKNPVAAVKMFVRGSLWADATRVAHMSGHSDLLESTVKPGIMDGSTQLMDDVREMTATFDKQRARLREVRIRNAKKAADGDGGPIDDTLDNIDMFSDTSSMATTRITGASSSQASRTTNRTSRTSSKIRRKAERKRAAGKDPAFEEEFLVNNMRKIVTKSNDFRGDVQCLIRALLANSQVERARALQQAVGALVAQIRDGLQEVFGTPVMPQETREEFRKRTLEGLPPPAPPAGAVDIPVLSTTPWGVPMLD</sequence>
<dbReference type="InterPro" id="IPR056167">
    <property type="entry name" value="A-sol_ELP1"/>
</dbReference>
<gene>
    <name evidence="5" type="ORF">BDK51DRAFT_35366</name>
</gene>
<dbReference type="AlphaFoldDB" id="A0A4P9W4N8"/>
<dbReference type="PANTHER" id="PTHR12747:SF0">
    <property type="entry name" value="ELONGATOR COMPLEX PROTEIN 1"/>
    <property type="match status" value="1"/>
</dbReference>
<dbReference type="InterPro" id="IPR006849">
    <property type="entry name" value="Elp1"/>
</dbReference>
<dbReference type="InterPro" id="IPR056166">
    <property type="entry name" value="TPR_ELP1"/>
</dbReference>
<dbReference type="GO" id="GO:0000049">
    <property type="term" value="F:tRNA binding"/>
    <property type="evidence" value="ECO:0007669"/>
    <property type="project" value="TreeGrafter"/>
</dbReference>
<accession>A0A4P9W4N8</accession>
<dbReference type="GO" id="GO:0005829">
    <property type="term" value="C:cytosol"/>
    <property type="evidence" value="ECO:0007669"/>
    <property type="project" value="TreeGrafter"/>
</dbReference>
<evidence type="ECO:0000259" key="4">
    <source>
        <dbReference type="Pfam" id="PF23936"/>
    </source>
</evidence>
<dbReference type="GO" id="GO:0033588">
    <property type="term" value="C:elongator holoenzyme complex"/>
    <property type="evidence" value="ECO:0007669"/>
    <property type="project" value="InterPro"/>
</dbReference>
<organism evidence="5 6">
    <name type="scientific">Blyttiomyces helicus</name>
    <dbReference type="NCBI Taxonomy" id="388810"/>
    <lineage>
        <taxon>Eukaryota</taxon>
        <taxon>Fungi</taxon>
        <taxon>Fungi incertae sedis</taxon>
        <taxon>Chytridiomycota</taxon>
        <taxon>Chytridiomycota incertae sedis</taxon>
        <taxon>Chytridiomycetes</taxon>
        <taxon>Chytridiomycetes incertae sedis</taxon>
        <taxon>Blyttiomyces</taxon>
    </lineage>
</organism>
<dbReference type="UniPathway" id="UPA00988"/>
<name>A0A4P9W4N8_9FUNG</name>
<dbReference type="InterPro" id="IPR056169">
    <property type="entry name" value="HB_ELP1"/>
</dbReference>
<protein>
    <submittedName>
        <fullName evidence="5">IKI3 family-domain-containing protein</fullName>
    </submittedName>
</protein>
<dbReference type="OrthoDB" id="40048at2759"/>
<evidence type="ECO:0000256" key="1">
    <source>
        <dbReference type="SAM" id="MobiDB-lite"/>
    </source>
</evidence>
<proteinExistence type="predicted"/>
<feature type="region of interest" description="Disordered" evidence="1">
    <location>
        <begin position="322"/>
        <end position="358"/>
    </location>
</feature>
<feature type="domain" description="ELP1 three-helical bundle" evidence="4">
    <location>
        <begin position="250"/>
        <end position="422"/>
    </location>
</feature>